<proteinExistence type="predicted"/>
<reference evidence="1 2" key="1">
    <citation type="submission" date="2024-09" db="EMBL/GenBank/DDBJ databases">
        <authorList>
            <person name="Sun Q."/>
            <person name="Mori K."/>
        </authorList>
    </citation>
    <scope>NUCLEOTIDE SEQUENCE [LARGE SCALE GENOMIC DNA]</scope>
    <source>
        <strain evidence="1 2">JCM 11411</strain>
    </source>
</reference>
<dbReference type="EMBL" id="JBHMAS010000002">
    <property type="protein sequence ID" value="MFB9778162.1"/>
    <property type="molecule type" value="Genomic_DNA"/>
</dbReference>
<protein>
    <submittedName>
        <fullName evidence="1">Uncharacterized protein</fullName>
    </submittedName>
</protein>
<dbReference type="GeneID" id="93803681"/>
<comment type="caution">
    <text evidence="1">The sequence shown here is derived from an EMBL/GenBank/DDBJ whole genome shotgun (WGS) entry which is preliminary data.</text>
</comment>
<accession>A0ABV5X870</accession>
<evidence type="ECO:0000313" key="2">
    <source>
        <dbReference type="Proteomes" id="UP001589587"/>
    </source>
</evidence>
<name>A0ABV5X870_9NOCA</name>
<keyword evidence="2" id="KW-1185">Reference proteome</keyword>
<dbReference type="RefSeq" id="WP_298780883.1">
    <property type="nucleotide sequence ID" value="NZ_JBEUOO010000024.1"/>
</dbReference>
<organism evidence="1 2">
    <name type="scientific">Rhodococcus baikonurensis</name>
    <dbReference type="NCBI Taxonomy" id="172041"/>
    <lineage>
        <taxon>Bacteria</taxon>
        <taxon>Bacillati</taxon>
        <taxon>Actinomycetota</taxon>
        <taxon>Actinomycetes</taxon>
        <taxon>Mycobacteriales</taxon>
        <taxon>Nocardiaceae</taxon>
        <taxon>Rhodococcus</taxon>
        <taxon>Rhodococcus erythropolis group</taxon>
    </lineage>
</organism>
<evidence type="ECO:0000313" key="1">
    <source>
        <dbReference type="EMBL" id="MFB9778162.1"/>
    </source>
</evidence>
<sequence length="96" mass="10688">MSGAVLTVRVPVDFTPDDIRYTDSGGFDASNCAAMLSRRPRSAQGWEPKWGVPHYAWSTPLWDWAAGTWPPWTEICTTFEIILSSLQGPRSLSSRS</sequence>
<gene>
    <name evidence="1" type="ORF">ACFFQ6_00585</name>
</gene>
<dbReference type="Proteomes" id="UP001589587">
    <property type="component" value="Unassembled WGS sequence"/>
</dbReference>